<accession>A0ABU2LYU3</accession>
<proteinExistence type="predicted"/>
<evidence type="ECO:0000313" key="2">
    <source>
        <dbReference type="EMBL" id="MDT0322317.1"/>
    </source>
</evidence>
<organism evidence="2 3">
    <name type="scientific">Streptomyces millisiae</name>
    <dbReference type="NCBI Taxonomy" id="3075542"/>
    <lineage>
        <taxon>Bacteria</taxon>
        <taxon>Bacillati</taxon>
        <taxon>Actinomycetota</taxon>
        <taxon>Actinomycetes</taxon>
        <taxon>Kitasatosporales</taxon>
        <taxon>Streptomycetaceae</taxon>
        <taxon>Streptomyces</taxon>
    </lineage>
</organism>
<dbReference type="InterPro" id="IPR000772">
    <property type="entry name" value="Ricin_B_lectin"/>
</dbReference>
<dbReference type="PROSITE" id="PS50231">
    <property type="entry name" value="RICIN_B_LECTIN"/>
    <property type="match status" value="1"/>
</dbReference>
<dbReference type="PROSITE" id="PS51318">
    <property type="entry name" value="TAT"/>
    <property type="match status" value="1"/>
</dbReference>
<dbReference type="Pfam" id="PF00652">
    <property type="entry name" value="Ricin_B_lectin"/>
    <property type="match status" value="1"/>
</dbReference>
<reference evidence="3" key="1">
    <citation type="submission" date="2023-07" db="EMBL/GenBank/DDBJ databases">
        <title>30 novel species of actinomycetes from the DSMZ collection.</title>
        <authorList>
            <person name="Nouioui I."/>
        </authorList>
    </citation>
    <scope>NUCLEOTIDE SEQUENCE [LARGE SCALE GENOMIC DNA]</scope>
    <source>
        <strain evidence="3">DSM 44918</strain>
    </source>
</reference>
<dbReference type="Proteomes" id="UP001183420">
    <property type="component" value="Unassembled WGS sequence"/>
</dbReference>
<dbReference type="SMART" id="SM00458">
    <property type="entry name" value="RICIN"/>
    <property type="match status" value="1"/>
</dbReference>
<dbReference type="RefSeq" id="WP_311602866.1">
    <property type="nucleotide sequence ID" value="NZ_JAVREM010000060.1"/>
</dbReference>
<dbReference type="InterPro" id="IPR006311">
    <property type="entry name" value="TAT_signal"/>
</dbReference>
<sequence>MSKAPAAESTSAPRRTWARRSAFVAAGAAMALTMSGTLSTASAQQATYWTFVNVATLGCVSGAPSGNVWAPNCSGGAHYQQWDFLSNSGEQSRIMNRETGTCLTTGSSSGPDPVWLAPCDEPNQQWHYTNSTGRIQSMATGHYLRTSDVNDNVYATTLGVISYDYYVWAGDPN</sequence>
<protein>
    <submittedName>
        <fullName evidence="2">RICIN domain-containing protein</fullName>
    </submittedName>
</protein>
<feature type="domain" description="Ricin B lectin" evidence="1">
    <location>
        <begin position="46"/>
        <end position="171"/>
    </location>
</feature>
<dbReference type="SUPFAM" id="SSF50370">
    <property type="entry name" value="Ricin B-like lectins"/>
    <property type="match status" value="1"/>
</dbReference>
<evidence type="ECO:0000259" key="1">
    <source>
        <dbReference type="SMART" id="SM00458"/>
    </source>
</evidence>
<dbReference type="InterPro" id="IPR035992">
    <property type="entry name" value="Ricin_B-like_lectins"/>
</dbReference>
<name>A0ABU2LYU3_9ACTN</name>
<dbReference type="Gene3D" id="2.80.10.50">
    <property type="match status" value="1"/>
</dbReference>
<gene>
    <name evidence="2" type="ORF">RNC47_28740</name>
</gene>
<dbReference type="EMBL" id="JAVREM010000060">
    <property type="protein sequence ID" value="MDT0322317.1"/>
    <property type="molecule type" value="Genomic_DNA"/>
</dbReference>
<comment type="caution">
    <text evidence="2">The sequence shown here is derived from an EMBL/GenBank/DDBJ whole genome shotgun (WGS) entry which is preliminary data.</text>
</comment>
<evidence type="ECO:0000313" key="3">
    <source>
        <dbReference type="Proteomes" id="UP001183420"/>
    </source>
</evidence>
<dbReference type="CDD" id="cd23415">
    <property type="entry name" value="beta-trefoil_Ricin_AH"/>
    <property type="match status" value="1"/>
</dbReference>
<keyword evidence="3" id="KW-1185">Reference proteome</keyword>